<proteinExistence type="predicted"/>
<name>A0A2A7NM32_9MYCO</name>
<evidence type="ECO:0000259" key="1">
    <source>
        <dbReference type="Pfam" id="PF13845"/>
    </source>
</evidence>
<evidence type="ECO:0000313" key="3">
    <source>
        <dbReference type="Proteomes" id="UP000220340"/>
    </source>
</evidence>
<sequence>MIIALILGVVVLMVGALLTVVVIANKDELTEIFDPDTVDAADVGLGDCLSAIPADASLVSSVKTVACSEPHKGEVYYVAAVPGDEFPGETAIIEYQDKCEPALRAFSPSATTDPEVGMFVLYPTADSWKRGDRTVTCIATTDAPRTGSLRG</sequence>
<comment type="caution">
    <text evidence="2">The sequence shown here is derived from an EMBL/GenBank/DDBJ whole genome shotgun (WGS) entry which is preliminary data.</text>
</comment>
<dbReference type="InterPro" id="IPR026004">
    <property type="entry name" value="Septum_form"/>
</dbReference>
<feature type="domain" description="Septum formation-related" evidence="1">
    <location>
        <begin position="46"/>
        <end position="141"/>
    </location>
</feature>
<evidence type="ECO:0000313" key="2">
    <source>
        <dbReference type="EMBL" id="PEG51416.1"/>
    </source>
</evidence>
<keyword evidence="3" id="KW-1185">Reference proteome</keyword>
<organism evidence="2 3">
    <name type="scientific">Mycolicibacterium diernhoferi</name>
    <dbReference type="NCBI Taxonomy" id="1801"/>
    <lineage>
        <taxon>Bacteria</taxon>
        <taxon>Bacillati</taxon>
        <taxon>Actinomycetota</taxon>
        <taxon>Actinomycetes</taxon>
        <taxon>Mycobacteriales</taxon>
        <taxon>Mycobacteriaceae</taxon>
        <taxon>Mycolicibacterium</taxon>
    </lineage>
</organism>
<accession>A0A2A7NM32</accession>
<gene>
    <name evidence="2" type="ORF">CRI78_26710</name>
</gene>
<dbReference type="Proteomes" id="UP000220340">
    <property type="component" value="Unassembled WGS sequence"/>
</dbReference>
<reference evidence="2 3" key="1">
    <citation type="submission" date="2017-10" db="EMBL/GenBank/DDBJ databases">
        <title>The new phylogeny of genus Mycobacterium.</title>
        <authorList>
            <person name="Tortoli E."/>
            <person name="Trovato A."/>
            <person name="Cirillo D.M."/>
        </authorList>
    </citation>
    <scope>NUCLEOTIDE SEQUENCE [LARGE SCALE GENOMIC DNA]</scope>
    <source>
        <strain evidence="2 3">IP141170001</strain>
    </source>
</reference>
<dbReference type="Pfam" id="PF13845">
    <property type="entry name" value="Septum_form"/>
    <property type="match status" value="1"/>
</dbReference>
<protein>
    <recommendedName>
        <fullName evidence="1">Septum formation-related domain-containing protein</fullName>
    </recommendedName>
</protein>
<dbReference type="EMBL" id="PDCR01000053">
    <property type="protein sequence ID" value="PEG51416.1"/>
    <property type="molecule type" value="Genomic_DNA"/>
</dbReference>
<dbReference type="AlphaFoldDB" id="A0A2A7NM32"/>